<dbReference type="AlphaFoldDB" id="K7ML11"/>
<dbReference type="Gramene" id="KRH03603">
    <property type="protein sequence ID" value="KRH03603"/>
    <property type="gene ID" value="GLYMA_17G108100"/>
</dbReference>
<reference evidence="1" key="3">
    <citation type="submission" date="2018-07" db="EMBL/GenBank/DDBJ databases">
        <title>WGS assembly of Glycine max.</title>
        <authorList>
            <person name="Schmutz J."/>
            <person name="Cannon S."/>
            <person name="Schlueter J."/>
            <person name="Ma J."/>
            <person name="Mitros T."/>
            <person name="Nelson W."/>
            <person name="Hyten D."/>
            <person name="Song Q."/>
            <person name="Thelen J."/>
            <person name="Cheng J."/>
            <person name="Xu D."/>
            <person name="Hellsten U."/>
            <person name="May G."/>
            <person name="Yu Y."/>
            <person name="Sakurai T."/>
            <person name="Umezawa T."/>
            <person name="Bhattacharyya M."/>
            <person name="Sandhu D."/>
            <person name="Valliyodan B."/>
            <person name="Lindquist E."/>
            <person name="Peto M."/>
            <person name="Grant D."/>
            <person name="Shu S."/>
            <person name="Goodstein D."/>
            <person name="Barry K."/>
            <person name="Futrell-Griggs M."/>
            <person name="Abernathy B."/>
            <person name="Du J."/>
            <person name="Tian Z."/>
            <person name="Zhu L."/>
            <person name="Gill N."/>
            <person name="Joshi T."/>
            <person name="Libault M."/>
            <person name="Sethuraman A."/>
            <person name="Zhang X."/>
            <person name="Shinozaki K."/>
            <person name="Nguyen H."/>
            <person name="Wing R."/>
            <person name="Cregan P."/>
            <person name="Specht J."/>
            <person name="Grimwood J."/>
            <person name="Rokhsar D."/>
            <person name="Stacey G."/>
            <person name="Shoemaker R."/>
            <person name="Jackson S."/>
        </authorList>
    </citation>
    <scope>NUCLEOTIDE SEQUENCE</scope>
    <source>
        <tissue evidence="1">Callus</tissue>
    </source>
</reference>
<accession>K7ML11</accession>
<evidence type="ECO:0000313" key="2">
    <source>
        <dbReference type="EnsemblPlants" id="KRH03603"/>
    </source>
</evidence>
<dbReference type="EnsemblPlants" id="KRH03603">
    <property type="protein sequence ID" value="KRH03603"/>
    <property type="gene ID" value="GLYMA_17G108100"/>
</dbReference>
<keyword evidence="3" id="KW-1185">Reference proteome</keyword>
<dbReference type="EMBL" id="CM000850">
    <property type="protein sequence ID" value="KRH03603.1"/>
    <property type="molecule type" value="Genomic_DNA"/>
</dbReference>
<name>K7ML11_SOYBN</name>
<proteinExistence type="predicted"/>
<evidence type="ECO:0000313" key="3">
    <source>
        <dbReference type="Proteomes" id="UP000008827"/>
    </source>
</evidence>
<dbReference type="Proteomes" id="UP000008827">
    <property type="component" value="Chromosome 17"/>
</dbReference>
<sequence length="75" mass="8808">MIKSIFIYFKKGLNISMSQLGKPVASCEVRRRQTEGVLTATMLYCWALGFKGGFKKIMEYILLLFSEKIFYFQFF</sequence>
<protein>
    <submittedName>
        <fullName evidence="1 2">Uncharacterized protein</fullName>
    </submittedName>
</protein>
<dbReference type="InParanoid" id="K7ML11"/>
<organism evidence="2">
    <name type="scientific">Glycine max</name>
    <name type="common">Soybean</name>
    <name type="synonym">Glycine hispida</name>
    <dbReference type="NCBI Taxonomy" id="3847"/>
    <lineage>
        <taxon>Eukaryota</taxon>
        <taxon>Viridiplantae</taxon>
        <taxon>Streptophyta</taxon>
        <taxon>Embryophyta</taxon>
        <taxon>Tracheophyta</taxon>
        <taxon>Spermatophyta</taxon>
        <taxon>Magnoliopsida</taxon>
        <taxon>eudicotyledons</taxon>
        <taxon>Gunneridae</taxon>
        <taxon>Pentapetalae</taxon>
        <taxon>rosids</taxon>
        <taxon>fabids</taxon>
        <taxon>Fabales</taxon>
        <taxon>Fabaceae</taxon>
        <taxon>Papilionoideae</taxon>
        <taxon>50 kb inversion clade</taxon>
        <taxon>NPAAA clade</taxon>
        <taxon>indigoferoid/millettioid clade</taxon>
        <taxon>Phaseoleae</taxon>
        <taxon>Glycine</taxon>
        <taxon>Glycine subgen. Soja</taxon>
    </lineage>
</organism>
<gene>
    <name evidence="1" type="ORF">GLYMA_17G108100</name>
</gene>
<reference evidence="1 2" key="1">
    <citation type="journal article" date="2010" name="Nature">
        <title>Genome sequence of the palaeopolyploid soybean.</title>
        <authorList>
            <person name="Schmutz J."/>
            <person name="Cannon S.B."/>
            <person name="Schlueter J."/>
            <person name="Ma J."/>
            <person name="Mitros T."/>
            <person name="Nelson W."/>
            <person name="Hyten D.L."/>
            <person name="Song Q."/>
            <person name="Thelen J.J."/>
            <person name="Cheng J."/>
            <person name="Xu D."/>
            <person name="Hellsten U."/>
            <person name="May G.D."/>
            <person name="Yu Y."/>
            <person name="Sakurai T."/>
            <person name="Umezawa T."/>
            <person name="Bhattacharyya M.K."/>
            <person name="Sandhu D."/>
            <person name="Valliyodan B."/>
            <person name="Lindquist E."/>
            <person name="Peto M."/>
            <person name="Grant D."/>
            <person name="Shu S."/>
            <person name="Goodstein D."/>
            <person name="Barry K."/>
            <person name="Futrell-Griggs M."/>
            <person name="Abernathy B."/>
            <person name="Du J."/>
            <person name="Tian Z."/>
            <person name="Zhu L."/>
            <person name="Gill N."/>
            <person name="Joshi T."/>
            <person name="Libault M."/>
            <person name="Sethuraman A."/>
            <person name="Zhang X.-C."/>
            <person name="Shinozaki K."/>
            <person name="Nguyen H.T."/>
            <person name="Wing R.A."/>
            <person name="Cregan P."/>
            <person name="Specht J."/>
            <person name="Grimwood J."/>
            <person name="Rokhsar D."/>
            <person name="Stacey G."/>
            <person name="Shoemaker R.C."/>
            <person name="Jackson S.A."/>
        </authorList>
    </citation>
    <scope>NUCLEOTIDE SEQUENCE [LARGE SCALE GENOMIC DNA]</scope>
    <source>
        <strain evidence="2">cv. Williams 82</strain>
        <tissue evidence="1">Callus</tissue>
    </source>
</reference>
<dbReference type="PaxDb" id="3847-GLYMA17G11660.1"/>
<dbReference type="HOGENOM" id="CLU_2675972_0_0_1"/>
<reference evidence="2" key="2">
    <citation type="submission" date="2018-02" db="UniProtKB">
        <authorList>
            <consortium name="EnsemblPlants"/>
        </authorList>
    </citation>
    <scope>IDENTIFICATION</scope>
    <source>
        <strain evidence="2">Williams 82</strain>
    </source>
</reference>
<evidence type="ECO:0000313" key="1">
    <source>
        <dbReference type="EMBL" id="KRH03603.1"/>
    </source>
</evidence>